<organism evidence="1 2">
    <name type="scientific">Macrostomum lignano</name>
    <dbReference type="NCBI Taxonomy" id="282301"/>
    <lineage>
        <taxon>Eukaryota</taxon>
        <taxon>Metazoa</taxon>
        <taxon>Spiralia</taxon>
        <taxon>Lophotrochozoa</taxon>
        <taxon>Platyhelminthes</taxon>
        <taxon>Rhabditophora</taxon>
        <taxon>Macrostomorpha</taxon>
        <taxon>Macrostomida</taxon>
        <taxon>Macrostomidae</taxon>
        <taxon>Macrostomum</taxon>
    </lineage>
</organism>
<dbReference type="FunFam" id="1.10.238.10:FF:000001">
    <property type="entry name" value="Calmodulin 1"/>
    <property type="match status" value="1"/>
</dbReference>
<dbReference type="CDD" id="cd00051">
    <property type="entry name" value="EFh"/>
    <property type="match status" value="2"/>
</dbReference>
<dbReference type="STRING" id="282301.A0A1I8GYW5"/>
<evidence type="ECO:0000313" key="1">
    <source>
        <dbReference type="Proteomes" id="UP000095280"/>
    </source>
</evidence>
<dbReference type="AlphaFoldDB" id="A0A1I8GYW5"/>
<dbReference type="PROSITE" id="PS50222">
    <property type="entry name" value="EF_HAND_2"/>
    <property type="match status" value="4"/>
</dbReference>
<dbReference type="InterPro" id="IPR018247">
    <property type="entry name" value="EF_Hand_1_Ca_BS"/>
</dbReference>
<dbReference type="GO" id="GO:0005246">
    <property type="term" value="F:calcium channel regulator activity"/>
    <property type="evidence" value="ECO:0007669"/>
    <property type="project" value="TreeGrafter"/>
</dbReference>
<dbReference type="GO" id="GO:0005509">
    <property type="term" value="F:calcium ion binding"/>
    <property type="evidence" value="ECO:0007669"/>
    <property type="project" value="InterPro"/>
</dbReference>
<dbReference type="InterPro" id="IPR002048">
    <property type="entry name" value="EF_hand_dom"/>
</dbReference>
<evidence type="ECO:0000313" key="2">
    <source>
        <dbReference type="WBParaSite" id="maker-uti_cns_0003725-snap-gene-0.3-mRNA-1"/>
    </source>
</evidence>
<dbReference type="SUPFAM" id="SSF47473">
    <property type="entry name" value="EF-hand"/>
    <property type="match status" value="1"/>
</dbReference>
<dbReference type="PANTHER" id="PTHR45917">
    <property type="entry name" value="CALCIUM-BINDING PROTEIN 1-RELATED"/>
    <property type="match status" value="1"/>
</dbReference>
<keyword evidence="1" id="KW-1185">Reference proteome</keyword>
<dbReference type="PROSITE" id="PS00018">
    <property type="entry name" value="EF_HAND_1"/>
    <property type="match status" value="4"/>
</dbReference>
<dbReference type="Proteomes" id="UP000095280">
    <property type="component" value="Unplaced"/>
</dbReference>
<dbReference type="GO" id="GO:0005737">
    <property type="term" value="C:cytoplasm"/>
    <property type="evidence" value="ECO:0007669"/>
    <property type="project" value="TreeGrafter"/>
</dbReference>
<dbReference type="Pfam" id="PF13499">
    <property type="entry name" value="EF-hand_7"/>
    <property type="match status" value="2"/>
</dbReference>
<name>A0A1I8GYW5_9PLAT</name>
<dbReference type="Gene3D" id="1.10.238.10">
    <property type="entry name" value="EF-hand"/>
    <property type="match status" value="2"/>
</dbReference>
<reference evidence="2" key="1">
    <citation type="submission" date="2016-11" db="UniProtKB">
        <authorList>
            <consortium name="WormBaseParasite"/>
        </authorList>
    </citation>
    <scope>IDENTIFICATION</scope>
</reference>
<proteinExistence type="predicted"/>
<dbReference type="InterPro" id="IPR011992">
    <property type="entry name" value="EF-hand-dom_pair"/>
</dbReference>
<accession>A0A1I8GYW5</accession>
<dbReference type="SMART" id="SM00054">
    <property type="entry name" value="EFh"/>
    <property type="match status" value="4"/>
</dbReference>
<dbReference type="WBParaSite" id="maker-uti_cns_0003725-snap-gene-0.3-mRNA-1">
    <property type="protein sequence ID" value="maker-uti_cns_0003725-snap-gene-0.3-mRNA-1"/>
    <property type="gene ID" value="maker-uti_cns_0003725-snap-gene-0.3"/>
</dbReference>
<dbReference type="PANTHER" id="PTHR45917:SF12">
    <property type="entry name" value="CALMODULIN-ALPHA-LIKE"/>
    <property type="match status" value="1"/>
</dbReference>
<dbReference type="InterPro" id="IPR043582">
    <property type="entry name" value="CaBP1/2/4/5"/>
</dbReference>
<sequence length="196" mass="21905">MPLAALWSCRGSKKRQRKEQQQQHGGKDPTATSREAEVPEDVDLTEALADEEIAECVQTFNTFDYDNDGRISMKELGNILRCLGYGCSRAELKEMFAGIDKNGNGFIDLQEFLGLVGLGQLRHRQQTDRQLAKAFRVFDADRDGFIGPAELRAALRRLLKPAEVTDRLVDDMIRGADRDGDGRVSFAEFVGIVSPR</sequence>
<protein>
    <submittedName>
        <fullName evidence="2">Calmodulin</fullName>
    </submittedName>
</protein>
<dbReference type="OrthoDB" id="26525at2759"/>